<dbReference type="Gene3D" id="2.160.10.10">
    <property type="entry name" value="Hexapeptide repeat proteins"/>
    <property type="match status" value="1"/>
</dbReference>
<dbReference type="GO" id="GO:0009001">
    <property type="term" value="F:serine O-acetyltransferase activity"/>
    <property type="evidence" value="ECO:0007669"/>
    <property type="project" value="UniProtKB-EC"/>
</dbReference>
<dbReference type="SUPFAM" id="SSF51161">
    <property type="entry name" value="Trimeric LpxA-like enzymes"/>
    <property type="match status" value="1"/>
</dbReference>
<evidence type="ECO:0000256" key="3">
    <source>
        <dbReference type="ARBA" id="ARBA00022605"/>
    </source>
</evidence>
<evidence type="ECO:0000313" key="7">
    <source>
        <dbReference type="EMBL" id="ASV99723.1"/>
    </source>
</evidence>
<keyword evidence="5" id="KW-0012">Acyltransferase</keyword>
<accession>A0A248VKZ8</accession>
<dbReference type="GO" id="GO:0008652">
    <property type="term" value="P:amino acid biosynthetic process"/>
    <property type="evidence" value="ECO:0007669"/>
    <property type="project" value="UniProtKB-KW"/>
</dbReference>
<protein>
    <recommendedName>
        <fullName evidence="2">serine O-acetyltransferase</fullName>
        <ecNumber evidence="2">2.3.1.30</ecNumber>
    </recommendedName>
</protein>
<evidence type="ECO:0000313" key="8">
    <source>
        <dbReference type="Proteomes" id="UP000215158"/>
    </source>
</evidence>
<name>A0A248VKZ8_9BURK</name>
<dbReference type="PANTHER" id="PTHR42811">
    <property type="entry name" value="SERINE ACETYLTRANSFERASE"/>
    <property type="match status" value="1"/>
</dbReference>
<evidence type="ECO:0000256" key="1">
    <source>
        <dbReference type="ARBA" id="ARBA00007274"/>
    </source>
</evidence>
<reference evidence="7 8" key="1">
    <citation type="submission" date="2017-08" db="EMBL/GenBank/DDBJ databases">
        <title>Identification and genetic characteristics of simultaneous BTEX- and naphthalene-degrading Paraburkholderia sp. BN5 isolated from petroleum-contaminated soil.</title>
        <authorList>
            <person name="Lee Y."/>
            <person name="Jeon C.O."/>
        </authorList>
    </citation>
    <scope>NUCLEOTIDE SEQUENCE [LARGE SCALE GENOMIC DNA]</scope>
    <source>
        <strain evidence="7 8">BN5</strain>
    </source>
</reference>
<dbReference type="Pfam" id="PF00132">
    <property type="entry name" value="Hexapep"/>
    <property type="match status" value="1"/>
</dbReference>
<keyword evidence="8" id="KW-1185">Reference proteome</keyword>
<comment type="catalytic activity">
    <reaction evidence="6">
        <text>L-serine + acetyl-CoA = O-acetyl-L-serine + CoA</text>
        <dbReference type="Rhea" id="RHEA:24560"/>
        <dbReference type="ChEBI" id="CHEBI:33384"/>
        <dbReference type="ChEBI" id="CHEBI:57287"/>
        <dbReference type="ChEBI" id="CHEBI:57288"/>
        <dbReference type="ChEBI" id="CHEBI:58340"/>
        <dbReference type="EC" id="2.3.1.30"/>
    </reaction>
</comment>
<gene>
    <name evidence="7" type="ORF">CJU94_17190</name>
</gene>
<dbReference type="InterPro" id="IPR001451">
    <property type="entry name" value="Hexapep"/>
</dbReference>
<dbReference type="KEGG" id="parb:CJU94_17190"/>
<evidence type="ECO:0000256" key="4">
    <source>
        <dbReference type="ARBA" id="ARBA00022679"/>
    </source>
</evidence>
<dbReference type="CDD" id="cd03354">
    <property type="entry name" value="LbH_SAT"/>
    <property type="match status" value="1"/>
</dbReference>
<evidence type="ECO:0000256" key="6">
    <source>
        <dbReference type="ARBA" id="ARBA00049486"/>
    </source>
</evidence>
<comment type="similarity">
    <text evidence="1">Belongs to the transferase hexapeptide repeat family.</text>
</comment>
<keyword evidence="3" id="KW-0028">Amino-acid biosynthesis</keyword>
<dbReference type="EMBL" id="CP022989">
    <property type="protein sequence ID" value="ASV99723.1"/>
    <property type="molecule type" value="Genomic_DNA"/>
</dbReference>
<organism evidence="7 8">
    <name type="scientific">Paraburkholderia aromaticivorans</name>
    <dbReference type="NCBI Taxonomy" id="2026199"/>
    <lineage>
        <taxon>Bacteria</taxon>
        <taxon>Pseudomonadati</taxon>
        <taxon>Pseudomonadota</taxon>
        <taxon>Betaproteobacteria</taxon>
        <taxon>Burkholderiales</taxon>
        <taxon>Burkholderiaceae</taxon>
        <taxon>Paraburkholderia</taxon>
    </lineage>
</organism>
<dbReference type="EC" id="2.3.1.30" evidence="2"/>
<dbReference type="InterPro" id="IPR042122">
    <property type="entry name" value="Ser_AcTrfase_N_sf"/>
</dbReference>
<keyword evidence="4 7" id="KW-0808">Transferase</keyword>
<dbReference type="AlphaFoldDB" id="A0A248VKZ8"/>
<dbReference type="RefSeq" id="WP_095419710.1">
    <property type="nucleotide sequence ID" value="NZ_CP022989.1"/>
</dbReference>
<dbReference type="OrthoDB" id="9801456at2"/>
<proteinExistence type="inferred from homology"/>
<evidence type="ECO:0000256" key="5">
    <source>
        <dbReference type="ARBA" id="ARBA00023315"/>
    </source>
</evidence>
<dbReference type="InterPro" id="IPR045304">
    <property type="entry name" value="LbH_SAT"/>
</dbReference>
<dbReference type="Proteomes" id="UP000215158">
    <property type="component" value="Chromosome 1"/>
</dbReference>
<evidence type="ECO:0000256" key="2">
    <source>
        <dbReference type="ARBA" id="ARBA00013266"/>
    </source>
</evidence>
<sequence>MPDKLVQNLLHAALMECCSPALVDRIATHAQCAAAAVAAAHDLNAFAAKDPASRGSAEEIAFGYSSFKAVLHYRLAHAILDMALLEGDPDKAIESVAALVSARGKLLSGAEIHPRCHIGRRFVLDHGWGTVIGETSRIGDDCYVLGGVVLGAKGISGNPSGKRHPTLGNRAQVGAFTRIFGDIVIGDDVFISPHCVITENVPAGSIVTLKSALQLTRRRDSERPAETLIDLS</sequence>
<dbReference type="Gene3D" id="1.10.3130.10">
    <property type="entry name" value="serine acetyltransferase, domain 1"/>
    <property type="match status" value="1"/>
</dbReference>
<dbReference type="InterPro" id="IPR011004">
    <property type="entry name" value="Trimer_LpxA-like_sf"/>
</dbReference>